<evidence type="ECO:0000313" key="3">
    <source>
        <dbReference type="Proteomes" id="UP000481339"/>
    </source>
</evidence>
<keyword evidence="3" id="KW-1185">Reference proteome</keyword>
<reference evidence="2 3" key="1">
    <citation type="submission" date="2019-09" db="EMBL/GenBank/DDBJ databases">
        <title>Phylogeny of genus Pseudoclavibacter and closely related genus.</title>
        <authorList>
            <person name="Li Y."/>
        </authorList>
    </citation>
    <scope>NUCLEOTIDE SEQUENCE [LARGE SCALE GENOMIC DNA]</scope>
    <source>
        <strain evidence="2 3">JCM 16921</strain>
    </source>
</reference>
<keyword evidence="1" id="KW-0812">Transmembrane</keyword>
<dbReference type="Proteomes" id="UP000481339">
    <property type="component" value="Unassembled WGS sequence"/>
</dbReference>
<evidence type="ECO:0000256" key="1">
    <source>
        <dbReference type="SAM" id="Phobius"/>
    </source>
</evidence>
<evidence type="ECO:0000313" key="2">
    <source>
        <dbReference type="EMBL" id="KAB1632245.1"/>
    </source>
</evidence>
<gene>
    <name evidence="2" type="ORF">F8O02_04290</name>
</gene>
<keyword evidence="1" id="KW-1133">Transmembrane helix</keyword>
<comment type="caution">
    <text evidence="2">The sequence shown here is derived from an EMBL/GenBank/DDBJ whole genome shotgun (WGS) entry which is preliminary data.</text>
</comment>
<sequence>MGTMNSTPRSPDEAVRTSGVRLRARLAGVVLVFDAFVLLFVTLVLYGMRFIPSPQVWVIGCVVLVVDLLAAALVRRGAIGYWLGWAVQVALLAAGFFSGYIMFVSLLFIAMWVFVFIAGARAQREADALAGQADSDRSRGKIER</sequence>
<accession>A0A7C8BPT4</accession>
<feature type="transmembrane region" description="Helical" evidence="1">
    <location>
        <begin position="103"/>
        <end position="120"/>
    </location>
</feature>
<keyword evidence="1" id="KW-0472">Membrane</keyword>
<dbReference type="OrthoDB" id="5125324at2"/>
<dbReference type="InterPro" id="IPR025327">
    <property type="entry name" value="DUF4233"/>
</dbReference>
<dbReference type="Pfam" id="PF14017">
    <property type="entry name" value="DUF4233"/>
    <property type="match status" value="1"/>
</dbReference>
<name>A0A7C8BPT4_9MICO</name>
<feature type="transmembrane region" description="Helical" evidence="1">
    <location>
        <begin position="26"/>
        <end position="48"/>
    </location>
</feature>
<proteinExistence type="predicted"/>
<dbReference type="AlphaFoldDB" id="A0A7C8BPT4"/>
<feature type="transmembrane region" description="Helical" evidence="1">
    <location>
        <begin position="79"/>
        <end position="97"/>
    </location>
</feature>
<dbReference type="EMBL" id="WBKA01000003">
    <property type="protein sequence ID" value="KAB1632245.1"/>
    <property type="molecule type" value="Genomic_DNA"/>
</dbReference>
<organism evidence="2 3">
    <name type="scientific">Pseudoclavibacter caeni</name>
    <dbReference type="NCBI Taxonomy" id="908846"/>
    <lineage>
        <taxon>Bacteria</taxon>
        <taxon>Bacillati</taxon>
        <taxon>Actinomycetota</taxon>
        <taxon>Actinomycetes</taxon>
        <taxon>Micrococcales</taxon>
        <taxon>Microbacteriaceae</taxon>
        <taxon>Pseudoclavibacter</taxon>
    </lineage>
</organism>
<feature type="transmembrane region" description="Helical" evidence="1">
    <location>
        <begin position="54"/>
        <end position="74"/>
    </location>
</feature>
<protein>
    <submittedName>
        <fullName evidence="2">DUF4233 domain-containing protein</fullName>
    </submittedName>
</protein>